<dbReference type="Proteomes" id="UP000190140">
    <property type="component" value="Unassembled WGS sequence"/>
</dbReference>
<sequence>MEKALDIIKDRILTYEQKVIALARCCENDINVLNINDRIQQYRDEGIICDLFEGNAPYRPRYVVPDYEKFMKEGSEFLKLNPPKNIWEATNNLLILYKHVPSITSFPVYIGNIDTLLEPFIDDEDEAFNAIKLFLTHIDRTLTDSFCHANIGPYDTRAGRLILKAERELQNAVPNITLKYGEMTPESVCIEAISTALVTAKPSFANHGIFKKDLGENYAIASCYNGLNIGGGSHTLVRLNLAKLSSKGSSVEDFIDNILPDAVNRMIEYMDERVRFLVEESNFFESSFLVKEKLIYKDKFTSMFGIFGLADCVNNFMGNKNLKGRFGHSHEADELGIKIIEKIQQEVNKYNNPHCKITKGKYLLHAQVGIDLDNGISPGCRIPIGEEPELHQHLIQSAKFHKYFPSGIGDIFTFDSTSKQNPKYILDIIKGAFNIGMRYFSLYSTDCDVVRITGYLVKKSDMEKLEKGNQVLHDTVVLGLGSVKNQNILGRKVRKNV</sequence>
<proteinExistence type="predicted"/>
<dbReference type="RefSeq" id="WP_079410895.1">
    <property type="nucleotide sequence ID" value="NZ_MZGW01000001.1"/>
</dbReference>
<gene>
    <name evidence="1" type="ORF">CLOTH_05040</name>
</gene>
<accession>A0A1V4IB62</accession>
<dbReference type="InterPro" id="IPR016905">
    <property type="entry name" value="Glycyl_radical_YjjI-like"/>
</dbReference>
<keyword evidence="2" id="KW-1185">Reference proteome</keyword>
<dbReference type="SUPFAM" id="SSF51998">
    <property type="entry name" value="PFL-like glycyl radical enzymes"/>
    <property type="match status" value="1"/>
</dbReference>
<name>A0A1V4IB62_9FIRM</name>
<dbReference type="STRING" id="29349.CLOTH_05040"/>
<evidence type="ECO:0000313" key="1">
    <source>
        <dbReference type="EMBL" id="OPJ57221.1"/>
    </source>
</evidence>
<evidence type="ECO:0008006" key="3">
    <source>
        <dbReference type="Google" id="ProtNLM"/>
    </source>
</evidence>
<reference evidence="1 2" key="1">
    <citation type="submission" date="2017-03" db="EMBL/GenBank/DDBJ databases">
        <title>Genome sequence of Clostridium thermoalcaliphilum DSM 7309.</title>
        <authorList>
            <person name="Poehlein A."/>
            <person name="Daniel R."/>
        </authorList>
    </citation>
    <scope>NUCLEOTIDE SEQUENCE [LARGE SCALE GENOMIC DNA]</scope>
    <source>
        <strain evidence="1 2">DSM 7309</strain>
    </source>
</reference>
<dbReference type="EMBL" id="MZGW01000001">
    <property type="protein sequence ID" value="OPJ57221.1"/>
    <property type="molecule type" value="Genomic_DNA"/>
</dbReference>
<dbReference type="Gene3D" id="3.20.70.20">
    <property type="match status" value="1"/>
</dbReference>
<comment type="caution">
    <text evidence="1">The sequence shown here is derived from an EMBL/GenBank/DDBJ whole genome shotgun (WGS) entry which is preliminary data.</text>
</comment>
<dbReference type="PIRSF" id="PIRSF028991">
    <property type="entry name" value="Glycl_rad_HI0521_prd"/>
    <property type="match status" value="1"/>
</dbReference>
<dbReference type="Pfam" id="PF11230">
    <property type="entry name" value="YjjI-like"/>
    <property type="match status" value="1"/>
</dbReference>
<dbReference type="NCBIfam" id="TIGR04040">
    <property type="entry name" value="glycyl_YjjI"/>
    <property type="match status" value="1"/>
</dbReference>
<evidence type="ECO:0000313" key="2">
    <source>
        <dbReference type="Proteomes" id="UP000190140"/>
    </source>
</evidence>
<protein>
    <recommendedName>
        <fullName evidence="3">YjjI family glycine radical enzyme</fullName>
    </recommendedName>
</protein>
<dbReference type="AlphaFoldDB" id="A0A1V4IB62"/>
<organism evidence="1 2">
    <name type="scientific">Alkalithermobacter paradoxus</name>
    <dbReference type="NCBI Taxonomy" id="29349"/>
    <lineage>
        <taxon>Bacteria</taxon>
        <taxon>Bacillati</taxon>
        <taxon>Bacillota</taxon>
        <taxon>Clostridia</taxon>
        <taxon>Peptostreptococcales</taxon>
        <taxon>Tepidibacteraceae</taxon>
        <taxon>Alkalithermobacter</taxon>
    </lineage>
</organism>
<dbReference type="OrthoDB" id="6189458at2"/>